<dbReference type="PRINTS" id="PR01006">
    <property type="entry name" value="FLGHOOKFLIE"/>
</dbReference>
<dbReference type="EMBL" id="JACZKO010000040">
    <property type="protein sequence ID" value="MBE0562370.1"/>
    <property type="molecule type" value="Genomic_DNA"/>
</dbReference>
<evidence type="ECO:0000313" key="7">
    <source>
        <dbReference type="EMBL" id="MBE0562370.1"/>
    </source>
</evidence>
<protein>
    <recommendedName>
        <fullName evidence="4">Flagellar hook-basal body complex protein FliE</fullName>
    </recommendedName>
</protein>
<evidence type="ECO:0000256" key="1">
    <source>
        <dbReference type="ARBA" id="ARBA00004117"/>
    </source>
</evidence>
<evidence type="ECO:0000256" key="4">
    <source>
        <dbReference type="HAMAP-Rule" id="MF_00724"/>
    </source>
</evidence>
<dbReference type="AlphaFoldDB" id="A0A011V4W4"/>
<keyword evidence="5" id="KW-0282">Flagellum</keyword>
<reference evidence="7" key="3">
    <citation type="submission" date="2020-10" db="EMBL/GenBank/DDBJ databases">
        <title>Enrichment of novel Verrucomicrobia, Bacteroidetes and Krumholzibacteria in an oxygen-limited, methane- and iron-fed bioreactor inoculated with Bothnian Sea sediments.</title>
        <authorList>
            <person name="Martins P.D."/>
            <person name="de Jong A."/>
            <person name="Lenstra W.K."/>
            <person name="van Helmond N.A.G.M."/>
            <person name="Slomp C.P."/>
            <person name="Jetten M.S.M."/>
            <person name="Welte C.U."/>
            <person name="Rasigraf O."/>
        </authorList>
    </citation>
    <scope>NUCLEOTIDE SEQUENCE</scope>
    <source>
        <strain evidence="7">MAG47</strain>
    </source>
</reference>
<dbReference type="Pfam" id="PF02049">
    <property type="entry name" value="FliE"/>
    <property type="match status" value="1"/>
</dbReference>
<dbReference type="GO" id="GO:0071973">
    <property type="term" value="P:bacterial-type flagellum-dependent cell motility"/>
    <property type="evidence" value="ECO:0007669"/>
    <property type="project" value="InterPro"/>
</dbReference>
<dbReference type="PANTHER" id="PTHR34653">
    <property type="match status" value="1"/>
</dbReference>
<organism evidence="5 9">
    <name type="scientific">Brucella anthropi</name>
    <name type="common">Ochrobactrum anthropi</name>
    <dbReference type="NCBI Taxonomy" id="529"/>
    <lineage>
        <taxon>Bacteria</taxon>
        <taxon>Pseudomonadati</taxon>
        <taxon>Pseudomonadota</taxon>
        <taxon>Alphaproteobacteria</taxon>
        <taxon>Hyphomicrobiales</taxon>
        <taxon>Brucellaceae</taxon>
        <taxon>Brucella/Ochrobactrum group</taxon>
        <taxon>Brucella</taxon>
    </lineage>
</organism>
<proteinExistence type="inferred from homology"/>
<evidence type="ECO:0000313" key="8">
    <source>
        <dbReference type="Proteomes" id="UP000441102"/>
    </source>
</evidence>
<sequence length="111" mass="11612">MYDSIMSISARNALSRLSETVAEKGVGSTSAPQAVPAAPGASFGEVLSQMTDSVGQKLQTAEATSIQGIKGDAPVRDVVSSVMEAEQSLQTAIAIRDKIVQAYLEISRMPI</sequence>
<dbReference type="GO" id="GO:0003774">
    <property type="term" value="F:cytoskeletal motor activity"/>
    <property type="evidence" value="ECO:0007669"/>
    <property type="project" value="InterPro"/>
</dbReference>
<dbReference type="Proteomes" id="UP000642265">
    <property type="component" value="Unassembled WGS sequence"/>
</dbReference>
<comment type="similarity">
    <text evidence="2 4">Belongs to the FliE family.</text>
</comment>
<accession>A0A011V4W4</accession>
<dbReference type="Proteomes" id="UP000481876">
    <property type="component" value="Unassembled WGS sequence"/>
</dbReference>
<dbReference type="EMBL" id="WBWS01000018">
    <property type="protein sequence ID" value="KAB2766169.1"/>
    <property type="molecule type" value="Genomic_DNA"/>
</dbReference>
<dbReference type="GeneID" id="61314555"/>
<dbReference type="RefSeq" id="WP_010660729.1">
    <property type="nucleotide sequence ID" value="NZ_CP008819.1"/>
</dbReference>
<dbReference type="InterPro" id="IPR001624">
    <property type="entry name" value="FliE"/>
</dbReference>
<dbReference type="HAMAP" id="MF_00724">
    <property type="entry name" value="FliE"/>
    <property type="match status" value="1"/>
</dbReference>
<keyword evidence="5" id="KW-0966">Cell projection</keyword>
<keyword evidence="5" id="KW-0969">Cilium</keyword>
<dbReference type="OMA" id="SMLQAEQ"/>
<evidence type="ECO:0000313" key="9">
    <source>
        <dbReference type="Proteomes" id="UP000481876"/>
    </source>
</evidence>
<evidence type="ECO:0000313" key="6">
    <source>
        <dbReference type="EMBL" id="KAB2796313.1"/>
    </source>
</evidence>
<name>A0A011V4W4_BRUAN</name>
<gene>
    <name evidence="4 5" type="primary">fliE</name>
    <name evidence="5" type="ORF">F9L04_17280</name>
    <name evidence="6" type="ORF">F9L06_16340</name>
    <name evidence="7" type="ORF">IH622_16315</name>
</gene>
<evidence type="ECO:0000256" key="2">
    <source>
        <dbReference type="ARBA" id="ARBA00009272"/>
    </source>
</evidence>
<dbReference type="EMBL" id="WBWX01000005">
    <property type="protein sequence ID" value="KAB2796313.1"/>
    <property type="molecule type" value="Genomic_DNA"/>
</dbReference>
<reference evidence="8 9" key="1">
    <citation type="submission" date="2019-09" db="EMBL/GenBank/DDBJ databases">
        <title>Taxonomic organization of the family Brucellaceae based on a phylogenomic approach.</title>
        <authorList>
            <person name="Leclercq S."/>
            <person name="Cloeckaert A."/>
            <person name="Zygmunt M.S."/>
        </authorList>
    </citation>
    <scope>NUCLEOTIDE SEQUENCE [LARGE SCALE GENOMIC DNA]</scope>
    <source>
        <strain evidence="6 8">CCUG 34461</strain>
        <strain evidence="5 9">LMG 3313</strain>
    </source>
</reference>
<dbReference type="PANTHER" id="PTHR34653:SF1">
    <property type="entry name" value="FLAGELLAR HOOK-BASAL BODY COMPLEX PROTEIN FLIE"/>
    <property type="match status" value="1"/>
</dbReference>
<comment type="caution">
    <text evidence="5">The sequence shown here is derived from an EMBL/GenBank/DDBJ whole genome shotgun (WGS) entry which is preliminary data.</text>
</comment>
<comment type="subcellular location">
    <subcellularLocation>
        <location evidence="1 4">Bacterial flagellum basal body</location>
    </subcellularLocation>
</comment>
<evidence type="ECO:0000313" key="5">
    <source>
        <dbReference type="EMBL" id="KAB2766169.1"/>
    </source>
</evidence>
<keyword evidence="3 4" id="KW-0975">Bacterial flagellum</keyword>
<dbReference type="Proteomes" id="UP000441102">
    <property type="component" value="Unassembled WGS sequence"/>
</dbReference>
<dbReference type="KEGG" id="oah:DR92_4038"/>
<dbReference type="GO" id="GO:0005198">
    <property type="term" value="F:structural molecule activity"/>
    <property type="evidence" value="ECO:0007669"/>
    <property type="project" value="InterPro"/>
</dbReference>
<evidence type="ECO:0000256" key="3">
    <source>
        <dbReference type="ARBA" id="ARBA00023143"/>
    </source>
</evidence>
<reference evidence="7" key="2">
    <citation type="submission" date="2020-09" db="EMBL/GenBank/DDBJ databases">
        <authorList>
            <person name="Dalcin Martins P."/>
        </authorList>
    </citation>
    <scope>NUCLEOTIDE SEQUENCE</scope>
    <source>
        <strain evidence="7">MAG47</strain>
    </source>
</reference>
<dbReference type="GO" id="GO:0009425">
    <property type="term" value="C:bacterial-type flagellum basal body"/>
    <property type="evidence" value="ECO:0007669"/>
    <property type="project" value="UniProtKB-SubCell"/>
</dbReference>
<dbReference type="SMR" id="A0A011V4W4"/>